<feature type="non-terminal residue" evidence="1">
    <location>
        <position position="49"/>
    </location>
</feature>
<organism evidence="1">
    <name type="scientific">marine metagenome</name>
    <dbReference type="NCBI Taxonomy" id="408172"/>
    <lineage>
        <taxon>unclassified sequences</taxon>
        <taxon>metagenomes</taxon>
        <taxon>ecological metagenomes</taxon>
    </lineage>
</organism>
<name>A0A382VUA1_9ZZZZ</name>
<sequence length="49" mass="5649">MISTVSRHIFLRNNERAWVAYNKKQSPGGIAGLSMKHFVDEIVHSVEFF</sequence>
<gene>
    <name evidence="1" type="ORF">METZ01_LOCUS402469</name>
</gene>
<dbReference type="AlphaFoldDB" id="A0A382VUA1"/>
<reference evidence="1" key="1">
    <citation type="submission" date="2018-05" db="EMBL/GenBank/DDBJ databases">
        <authorList>
            <person name="Lanie J.A."/>
            <person name="Ng W.-L."/>
            <person name="Kazmierczak K.M."/>
            <person name="Andrzejewski T.M."/>
            <person name="Davidsen T.M."/>
            <person name="Wayne K.J."/>
            <person name="Tettelin H."/>
            <person name="Glass J.I."/>
            <person name="Rusch D."/>
            <person name="Podicherti R."/>
            <person name="Tsui H.-C.T."/>
            <person name="Winkler M.E."/>
        </authorList>
    </citation>
    <scope>NUCLEOTIDE SEQUENCE</scope>
</reference>
<evidence type="ECO:0000313" key="1">
    <source>
        <dbReference type="EMBL" id="SVD49615.1"/>
    </source>
</evidence>
<dbReference type="EMBL" id="UINC01154367">
    <property type="protein sequence ID" value="SVD49615.1"/>
    <property type="molecule type" value="Genomic_DNA"/>
</dbReference>
<proteinExistence type="predicted"/>
<protein>
    <submittedName>
        <fullName evidence="1">Uncharacterized protein</fullName>
    </submittedName>
</protein>
<accession>A0A382VUA1</accession>